<dbReference type="GeneID" id="36623515"/>
<organism evidence="1 2">
    <name type="scientific">Trichoderma harzianum CBS 226.95</name>
    <dbReference type="NCBI Taxonomy" id="983964"/>
    <lineage>
        <taxon>Eukaryota</taxon>
        <taxon>Fungi</taxon>
        <taxon>Dikarya</taxon>
        <taxon>Ascomycota</taxon>
        <taxon>Pezizomycotina</taxon>
        <taxon>Sordariomycetes</taxon>
        <taxon>Hypocreomycetidae</taxon>
        <taxon>Hypocreales</taxon>
        <taxon>Hypocreaceae</taxon>
        <taxon>Trichoderma</taxon>
    </lineage>
</organism>
<evidence type="ECO:0000313" key="1">
    <source>
        <dbReference type="EMBL" id="PTB55934.1"/>
    </source>
</evidence>
<dbReference type="Proteomes" id="UP000241690">
    <property type="component" value="Unassembled WGS sequence"/>
</dbReference>
<name>A0A2T4AFR8_TRIHA</name>
<gene>
    <name evidence="1" type="ORF">M431DRAFT_412812</name>
</gene>
<proteinExistence type="predicted"/>
<evidence type="ECO:0000313" key="2">
    <source>
        <dbReference type="Proteomes" id="UP000241690"/>
    </source>
</evidence>
<reference evidence="1 2" key="1">
    <citation type="submission" date="2016-07" db="EMBL/GenBank/DDBJ databases">
        <title>Multiple horizontal gene transfer events from other fungi enriched the ability of initially mycotrophic Trichoderma (Ascomycota) to feed on dead plant biomass.</title>
        <authorList>
            <consortium name="DOE Joint Genome Institute"/>
            <person name="Aerts A."/>
            <person name="Atanasova L."/>
            <person name="Chenthamara K."/>
            <person name="Zhang J."/>
            <person name="Grujic M."/>
            <person name="Henrissat B."/>
            <person name="Kuo A."/>
            <person name="Salamov A."/>
            <person name="Lipzen A."/>
            <person name="Labutti K."/>
            <person name="Barry K."/>
            <person name="Miao Y."/>
            <person name="Rahimi M.J."/>
            <person name="Shen Q."/>
            <person name="Grigoriev I.V."/>
            <person name="Kubicek C.P."/>
            <person name="Druzhinina I.S."/>
        </authorList>
    </citation>
    <scope>NUCLEOTIDE SEQUENCE [LARGE SCALE GENOMIC DNA]</scope>
    <source>
        <strain evidence="1 2">CBS 226.95</strain>
    </source>
</reference>
<keyword evidence="2" id="KW-1185">Reference proteome</keyword>
<dbReference type="AlphaFoldDB" id="A0A2T4AFR8"/>
<protein>
    <submittedName>
        <fullName evidence="1">Uncharacterized protein</fullName>
    </submittedName>
</protein>
<dbReference type="EMBL" id="KZ679679">
    <property type="protein sequence ID" value="PTB55934.1"/>
    <property type="molecule type" value="Genomic_DNA"/>
</dbReference>
<sequence length="160" mass="17873">MGRLSCLFVLRHRRPAGSIYEDGGPAGRNTPAVRSATCEACGSVLYNMLAFYANIRGTIDHIKSLEPQAQGNAVLRRRQFMSVGLHPTGALFQTAYVPWKGMKERILIVMPTGRDQPRRIDVQISHRAGFNSGKDWLVLLQLTDFPYQDLPSFGKGKYCC</sequence>
<dbReference type="RefSeq" id="XP_024775611.1">
    <property type="nucleotide sequence ID" value="XM_024914949.1"/>
</dbReference>
<accession>A0A2T4AFR8</accession>